<dbReference type="OrthoDB" id="408631at2759"/>
<name>A0A8T9CCJ3_9HELO</name>
<dbReference type="EMBL" id="QGMK01000642">
    <property type="protein sequence ID" value="TVY80633.1"/>
    <property type="molecule type" value="Genomic_DNA"/>
</dbReference>
<evidence type="ECO:0000259" key="2">
    <source>
        <dbReference type="Pfam" id="PF00135"/>
    </source>
</evidence>
<keyword evidence="4" id="KW-1185">Reference proteome</keyword>
<dbReference type="Gene3D" id="3.40.50.1820">
    <property type="entry name" value="alpha/beta hydrolase"/>
    <property type="match status" value="1"/>
</dbReference>
<proteinExistence type="predicted"/>
<protein>
    <submittedName>
        <fullName evidence="3">Fumonisin B1 esterase</fullName>
    </submittedName>
</protein>
<dbReference type="Pfam" id="PF00135">
    <property type="entry name" value="COesterase"/>
    <property type="match status" value="1"/>
</dbReference>
<dbReference type="AlphaFoldDB" id="A0A8T9CCJ3"/>
<dbReference type="Proteomes" id="UP000469558">
    <property type="component" value="Unassembled WGS sequence"/>
</dbReference>
<accession>A0A8T9CCJ3</accession>
<reference evidence="3 4" key="1">
    <citation type="submission" date="2018-05" db="EMBL/GenBank/DDBJ databases">
        <title>Genome sequencing and assembly of the regulated plant pathogen Lachnellula willkommii and related sister species for the development of diagnostic species identification markers.</title>
        <authorList>
            <person name="Giroux E."/>
            <person name="Bilodeau G."/>
        </authorList>
    </citation>
    <scope>NUCLEOTIDE SEQUENCE [LARGE SCALE GENOMIC DNA]</scope>
    <source>
        <strain evidence="3 4">CBS 268.59</strain>
    </source>
</reference>
<keyword evidence="1" id="KW-0732">Signal</keyword>
<evidence type="ECO:0000256" key="1">
    <source>
        <dbReference type="SAM" id="SignalP"/>
    </source>
</evidence>
<comment type="caution">
    <text evidence="3">The sequence shown here is derived from an EMBL/GenBank/DDBJ whole genome shotgun (WGS) entry which is preliminary data.</text>
</comment>
<organism evidence="3 4">
    <name type="scientific">Lachnellula suecica</name>
    <dbReference type="NCBI Taxonomy" id="602035"/>
    <lineage>
        <taxon>Eukaryota</taxon>
        <taxon>Fungi</taxon>
        <taxon>Dikarya</taxon>
        <taxon>Ascomycota</taxon>
        <taxon>Pezizomycotina</taxon>
        <taxon>Leotiomycetes</taxon>
        <taxon>Helotiales</taxon>
        <taxon>Lachnaceae</taxon>
        <taxon>Lachnellula</taxon>
    </lineage>
</organism>
<feature type="chain" id="PRO_5035837127" evidence="1">
    <location>
        <begin position="20"/>
        <end position="558"/>
    </location>
</feature>
<sequence>MVRLCSTLLSAQAFALAQAQLWNQTIKTTNGPVQGFEYFNTTTLEKFFNISSANVTAFLGIPYGADTAYQNRWKPAQTPEPWNTTLQATAFGDACPTGSTGQSPGSSTVSEDCLSLNIWTNAGSAAANLPVMVWNQGSEEASDNTWWYGGGMALKDVILISFNRRDDAFGYLAHPDLNQEGYERTGHYTSGNYGVLDLLSVLKWVQDNIANFGGDPNRVTLAGQSFGSSQVYHAVNSPLFTGYFHGGISQSGIRYPKDTALAGLATSYVTMENALRFGQNYTAFNNATSIEELRKVPLEQLTIGSNVRETNDSIWWVTALTTMYPLVFKPVLDGYVLPKSYMQQLIEGPANDVPVITGNTKDESGAATNTNYTLAEFNYYNALRFGGLYSNFTTLYPTDNNDTLANSQWNLAATDVSLIGSWLYATEWYKSACSNFYTYFWTHAPPGQTQGAFHQSEIMYALNALYANADTYPFTDVDYEIQAKISAYWANFAKTLDPNLGSSYTGYYANDSLADWTPNNANGDQVVFELGDGFQNVPVAAPGHAAFIQEYFSRQSAY</sequence>
<feature type="domain" description="Carboxylesterase type B" evidence="2">
    <location>
        <begin position="24"/>
        <end position="525"/>
    </location>
</feature>
<feature type="signal peptide" evidence="1">
    <location>
        <begin position="1"/>
        <end position="19"/>
    </location>
</feature>
<dbReference type="SUPFAM" id="SSF53474">
    <property type="entry name" value="alpha/beta-Hydrolases"/>
    <property type="match status" value="1"/>
</dbReference>
<dbReference type="InterPro" id="IPR002018">
    <property type="entry name" value="CarbesteraseB"/>
</dbReference>
<gene>
    <name evidence="3" type="primary">fumD_3</name>
    <name evidence="3" type="ORF">LSUE1_G004549</name>
</gene>
<evidence type="ECO:0000313" key="3">
    <source>
        <dbReference type="EMBL" id="TVY80633.1"/>
    </source>
</evidence>
<evidence type="ECO:0000313" key="4">
    <source>
        <dbReference type="Proteomes" id="UP000469558"/>
    </source>
</evidence>
<dbReference type="InterPro" id="IPR029058">
    <property type="entry name" value="AB_hydrolase_fold"/>
</dbReference>
<dbReference type="PANTHER" id="PTHR11559">
    <property type="entry name" value="CARBOXYLESTERASE"/>
    <property type="match status" value="1"/>
</dbReference>
<dbReference type="InterPro" id="IPR050309">
    <property type="entry name" value="Type-B_Carboxylest/Lipase"/>
</dbReference>